<gene>
    <name evidence="7" type="ORF">D7Y13_44075</name>
</gene>
<accession>A0ABX9Q4G2</accession>
<evidence type="ECO:0000313" key="7">
    <source>
        <dbReference type="EMBL" id="RKH77403.1"/>
    </source>
</evidence>
<keyword evidence="8" id="KW-1185">Reference proteome</keyword>
<evidence type="ECO:0000259" key="5">
    <source>
        <dbReference type="Pfam" id="PF02879"/>
    </source>
</evidence>
<dbReference type="InterPro" id="IPR005845">
    <property type="entry name" value="A-D-PHexomutase_a/b/a-II"/>
</dbReference>
<evidence type="ECO:0000256" key="3">
    <source>
        <dbReference type="ARBA" id="ARBA00022842"/>
    </source>
</evidence>
<dbReference type="Proteomes" id="UP000278907">
    <property type="component" value="Unassembled WGS sequence"/>
</dbReference>
<protein>
    <submittedName>
        <fullName evidence="7">Alpha-D-glucose phosphate-specific phosphoglucomutase</fullName>
    </submittedName>
</protein>
<comment type="cofactor">
    <cofactor evidence="1">
        <name>Mg(2+)</name>
        <dbReference type="ChEBI" id="CHEBI:18420"/>
    </cofactor>
</comment>
<dbReference type="Pfam" id="PF02879">
    <property type="entry name" value="PGM_PMM_II"/>
    <property type="match status" value="1"/>
</dbReference>
<evidence type="ECO:0000256" key="1">
    <source>
        <dbReference type="ARBA" id="ARBA00001946"/>
    </source>
</evidence>
<dbReference type="InterPro" id="IPR005841">
    <property type="entry name" value="Alpha-D-phosphohexomutase_SF"/>
</dbReference>
<dbReference type="Pfam" id="PF02880">
    <property type="entry name" value="PGM_PMM_III"/>
    <property type="match status" value="1"/>
</dbReference>
<sequence length="136" mass="13809">AMHAVTGPYAVEILERRLGAPPGSVVNAVPSPDFGSGHPDPNPIWAAPLVAAMMAPDAPDFGAASDGDGDRNMILGRGVYVTPSDSLALLAAHAHRAPGYRGGLKGVARSMPTSGAVDRVAAALGVPCFETPTGWK</sequence>
<feature type="non-terminal residue" evidence="7">
    <location>
        <position position="1"/>
    </location>
</feature>
<feature type="non-terminal residue" evidence="7">
    <location>
        <position position="136"/>
    </location>
</feature>
<dbReference type="InterPro" id="IPR045244">
    <property type="entry name" value="PGM"/>
</dbReference>
<keyword evidence="4" id="KW-0413">Isomerase</keyword>
<evidence type="ECO:0000313" key="8">
    <source>
        <dbReference type="Proteomes" id="UP000278907"/>
    </source>
</evidence>
<dbReference type="InterPro" id="IPR016055">
    <property type="entry name" value="A-D-PHexomutase_a/b/a-I/II/III"/>
</dbReference>
<comment type="caution">
    <text evidence="7">The sequence shown here is derived from an EMBL/GenBank/DDBJ whole genome shotgun (WGS) entry which is preliminary data.</text>
</comment>
<organism evidence="7 8">
    <name type="scientific">Corallococcus praedator</name>
    <dbReference type="NCBI Taxonomy" id="2316724"/>
    <lineage>
        <taxon>Bacteria</taxon>
        <taxon>Pseudomonadati</taxon>
        <taxon>Myxococcota</taxon>
        <taxon>Myxococcia</taxon>
        <taxon>Myxococcales</taxon>
        <taxon>Cystobacterineae</taxon>
        <taxon>Myxococcaceae</taxon>
        <taxon>Corallococcus</taxon>
    </lineage>
</organism>
<dbReference type="InterPro" id="IPR005846">
    <property type="entry name" value="A-D-PHexomutase_a/b/a-III"/>
</dbReference>
<evidence type="ECO:0000256" key="4">
    <source>
        <dbReference type="ARBA" id="ARBA00023235"/>
    </source>
</evidence>
<evidence type="ECO:0000256" key="2">
    <source>
        <dbReference type="ARBA" id="ARBA00022723"/>
    </source>
</evidence>
<dbReference type="PRINTS" id="PR00509">
    <property type="entry name" value="PGMPMM"/>
</dbReference>
<dbReference type="PANTHER" id="PTHR22573:SF2">
    <property type="entry name" value="PHOSPHOGLUCOMUTASE"/>
    <property type="match status" value="1"/>
</dbReference>
<keyword evidence="2" id="KW-0479">Metal-binding</keyword>
<name>A0ABX9Q4G2_9BACT</name>
<feature type="domain" description="Alpha-D-phosphohexomutase alpha/beta/alpha" evidence="6">
    <location>
        <begin position="85"/>
        <end position="136"/>
    </location>
</feature>
<feature type="domain" description="Alpha-D-phosphohexomutase alpha/beta/alpha" evidence="5">
    <location>
        <begin position="1"/>
        <end position="75"/>
    </location>
</feature>
<dbReference type="EMBL" id="RAWI01001273">
    <property type="protein sequence ID" value="RKH77403.1"/>
    <property type="molecule type" value="Genomic_DNA"/>
</dbReference>
<proteinExistence type="predicted"/>
<dbReference type="RefSeq" id="WP_208734718.1">
    <property type="nucleotide sequence ID" value="NZ_RAWI01001273.1"/>
</dbReference>
<dbReference type="PANTHER" id="PTHR22573">
    <property type="entry name" value="PHOSPHOHEXOMUTASE FAMILY MEMBER"/>
    <property type="match status" value="1"/>
</dbReference>
<dbReference type="SUPFAM" id="SSF53738">
    <property type="entry name" value="Phosphoglucomutase, first 3 domains"/>
    <property type="match status" value="2"/>
</dbReference>
<keyword evidence="3" id="KW-0460">Magnesium</keyword>
<evidence type="ECO:0000259" key="6">
    <source>
        <dbReference type="Pfam" id="PF02880"/>
    </source>
</evidence>
<reference evidence="7 8" key="1">
    <citation type="submission" date="2018-09" db="EMBL/GenBank/DDBJ databases">
        <authorList>
            <person name="Livingstone P.G."/>
            <person name="Whitworth D.E."/>
        </authorList>
    </citation>
    <scope>NUCLEOTIDE SEQUENCE [LARGE SCALE GENOMIC DNA]</scope>
    <source>
        <strain evidence="7 8">CA031B</strain>
    </source>
</reference>
<dbReference type="Gene3D" id="3.40.120.10">
    <property type="entry name" value="Alpha-D-Glucose-1,6-Bisphosphate, subunit A, domain 3"/>
    <property type="match status" value="2"/>
</dbReference>